<organism evidence="29 30">
    <name type="scientific">Pseudocohnilembus persalinus</name>
    <name type="common">Ciliate</name>
    <dbReference type="NCBI Taxonomy" id="266149"/>
    <lineage>
        <taxon>Eukaryota</taxon>
        <taxon>Sar</taxon>
        <taxon>Alveolata</taxon>
        <taxon>Ciliophora</taxon>
        <taxon>Intramacronucleata</taxon>
        <taxon>Oligohymenophorea</taxon>
        <taxon>Scuticociliatia</taxon>
        <taxon>Philasterida</taxon>
        <taxon>Pseudocohnilembidae</taxon>
        <taxon>Pseudocohnilembus</taxon>
    </lineage>
</organism>
<dbReference type="InterPro" id="IPR009030">
    <property type="entry name" value="Growth_fac_rcpt_cys_sf"/>
</dbReference>
<dbReference type="GO" id="GO:0022857">
    <property type="term" value="F:transmembrane transporter activity"/>
    <property type="evidence" value="ECO:0007669"/>
    <property type="project" value="InterPro"/>
</dbReference>
<dbReference type="Gene3D" id="1.20.1250.20">
    <property type="entry name" value="MFS general substrate transporter like domains"/>
    <property type="match status" value="2"/>
</dbReference>
<feature type="transmembrane region" description="Helical" evidence="27">
    <location>
        <begin position="1162"/>
        <end position="1184"/>
    </location>
</feature>
<sequence>MVSGDIQDWIFTDNPYLTAQTCSDRYVFGPLGGVRGTKVYRYYYPPPHYSISIQFEAFLMWDWETTDRIILKIDNNVFWFDNYNNDFYVNKHYCEGSGQTYNNLVGPGADECLSCSDNATLRQGRCDCDEGYIAIDHICVLESQNSCQFRWVTNPEIQACVEECLINNCLQCNNYYEYTCNKCLAGYKLGQNRCYNKCPFYTTESLLNCTDTLFQSLDSAYILAEDFVDINFSSASLQSSGWYYSKSDTWTYNSETFDISSYAANKCNGMQLAAGWGFLPYDNCNGGCKLSKIWTDLEPHFRIRIRVQLWAGDHWIGDKFYINVDGTQVYSKTYTYTSDGTRNFACGNEFYIKNFIFDIDAGWILHDSSMLTIDLEWDIALSTNRAWAGFRDFQVIVDKCQNPHCETCDTVGEKCTSCKGSVGLESSRIQDSNCNCPSKYYHSQKFDECQKVVCKGTVNEISSREPDNNCNCPSGYYEDDQYAECQLCISPCKECQNSSSQCTECLSSKNVNPAPDCSCLEGYYLGKQQTCQPCQEGCKTCSSATECDTYEQDDGSFLSKYWYILILGAVLLVMFLFCIYKAFLYRRSNEKVVADAIRKKEKEKTKRLENEEKQNRIYEKQTIRNLAETQRQLPLNDEFGVSWTFKKYDKNQKNKILNSNKPDFNELFSSRKLGNETQYESESIISDSILQENPGTANGKRKRQTAKFQIDQHQENVLITTPKTNNQQVLSQIQETKRSVTPRNLANEPNYYQNNQIQNQNLSQNQNQTIQQQFMHQFDQIKQNIKDPNTPIFNLQQQIQQSQQHAKNSNIDSQQNFLNNFNNFPDFQKNKTQEQLNQNQNQSQNFQIKNNDINKNAGQFQNNDNFSEGSFNPKQIQIQNNQNITPSNQTNNNSFLEYHYSNNKDQIKDDISQKYLEQQTVNQIKNLTFADQISAASSFVNKQGFNNNINNQNMQYKPTQQSQSQLQQLQNNKNVFLGDNYQRQQTLHEVSIMQNDEIESNQTNQQKKIEMQNINDASFKSQNNLNSNLNLQKFREEELKLNYEASYYGLQVPSPLQDQFMEDYNISQTQYNNLFVMFALPNIVLPLLTGPLSQKIGLQTAFLFYTLVMMGGAYLQYLSSLDSSYILLSIGTVLFGIGVNGSVVLINSFTCLWFIGSELSTALALINAIQYFGQVLASLILSPLYNVNKNMETPLFYSFLIILLCFISFIFMAILEKYAQKKDKESGIQLDNDEEEEEIIDLKDIKGFGKLFWFICICVFLAYACLCYNNNIESLLVTNYSLSGITAGQIIALQFIIQLPLTPLLGYYTDNFGKRSEIMIIGSAINVIQFIIFLTVPICPHLENQCHGWYYLLPIILGGIGNSFYGAVFTPMIALTVDKSHLEMGFGVLDGVQQLGNTISPIFMGYFLEDTKKDNGFFYFFTGNVPNSQNIKNKLKKLKQI</sequence>
<evidence type="ECO:0000256" key="1">
    <source>
        <dbReference type="ARBA" id="ARBA00004155"/>
    </source>
</evidence>
<feature type="coiled-coil region" evidence="25">
    <location>
        <begin position="594"/>
        <end position="621"/>
    </location>
</feature>
<evidence type="ECO:0000256" key="24">
    <source>
        <dbReference type="ARBA" id="ARBA00046376"/>
    </source>
</evidence>
<dbReference type="InterPro" id="IPR000742">
    <property type="entry name" value="EGF"/>
</dbReference>
<comment type="catalytic activity">
    <reaction evidence="19">
        <text>L-alanyl-L-lysine(out) = L-alanyl-L-lysine(in)</text>
        <dbReference type="Rhea" id="RHEA:79415"/>
        <dbReference type="ChEBI" id="CHEBI:192470"/>
    </reaction>
</comment>
<dbReference type="GO" id="GO:0005765">
    <property type="term" value="C:lysosomal membrane"/>
    <property type="evidence" value="ECO:0007669"/>
    <property type="project" value="UniProtKB-SubCell"/>
</dbReference>
<evidence type="ECO:0000256" key="5">
    <source>
        <dbReference type="ARBA" id="ARBA00022989"/>
    </source>
</evidence>
<comment type="function">
    <text evidence="23">Lysosomal dipeptide uniporter that selectively exports lysine, arginine or histidine-containing dipeptides with a net positive charge from the lysosome lumen into the cytosol. Could play a role in a specific type of protein O-glycosylation indirectly regulating macrophages migration and tissue invasion. Also essential for liver homeostasis.</text>
</comment>
<reference evidence="29 30" key="1">
    <citation type="journal article" date="2015" name="Sci. Rep.">
        <title>Genome of the facultative scuticociliatosis pathogen Pseudocohnilembus persalinus provides insight into its virulence through horizontal gene transfer.</title>
        <authorList>
            <person name="Xiong J."/>
            <person name="Wang G."/>
            <person name="Cheng J."/>
            <person name="Tian M."/>
            <person name="Pan X."/>
            <person name="Warren A."/>
            <person name="Jiang C."/>
            <person name="Yuan D."/>
            <person name="Miao W."/>
        </authorList>
    </citation>
    <scope>NUCLEOTIDE SEQUENCE [LARGE SCALE GENOMIC DNA]</scope>
    <source>
        <strain evidence="29">36N120E</strain>
    </source>
</reference>
<dbReference type="InterPro" id="IPR052187">
    <property type="entry name" value="MFSD1"/>
</dbReference>
<comment type="subunit">
    <text evidence="24">Homodimer. Interacts with lysosomal protein GLMP (via lumenal domain); the interaction starts while both proteins are still in the endoplasmic reticulum and is required for stabilization of MFSD1 in lysosomes but has no direct effect on its targeting to lysosomes or transporter activity.</text>
</comment>
<dbReference type="PANTHER" id="PTHR23512">
    <property type="entry name" value="MAJOR FACILITATOR SUPERFAMILY DOMAIN-CONTAINING PROTEIN 1"/>
    <property type="match status" value="1"/>
</dbReference>
<keyword evidence="5 27" id="KW-1133">Transmembrane helix</keyword>
<evidence type="ECO:0000256" key="6">
    <source>
        <dbReference type="ARBA" id="ARBA00023136"/>
    </source>
</evidence>
<evidence type="ECO:0000256" key="13">
    <source>
        <dbReference type="ARBA" id="ARBA00044893"/>
    </source>
</evidence>
<feature type="domain" description="EGF-like" evidence="28">
    <location>
        <begin position="470"/>
        <end position="485"/>
    </location>
</feature>
<comment type="catalytic activity">
    <reaction evidence="20">
        <text>L-lysyl-glycine(out) = L-lysyl-glycine(in)</text>
        <dbReference type="Rhea" id="RHEA:79407"/>
        <dbReference type="ChEBI" id="CHEBI:191202"/>
    </reaction>
</comment>
<dbReference type="PROSITE" id="PS01186">
    <property type="entry name" value="EGF_2"/>
    <property type="match status" value="1"/>
</dbReference>
<keyword evidence="4 27" id="KW-0812">Transmembrane</keyword>
<feature type="transmembrane region" description="Helical" evidence="27">
    <location>
        <begin position="1125"/>
        <end position="1155"/>
    </location>
</feature>
<evidence type="ECO:0000256" key="18">
    <source>
        <dbReference type="ARBA" id="ARBA00044912"/>
    </source>
</evidence>
<evidence type="ECO:0000256" key="9">
    <source>
        <dbReference type="ARBA" id="ARBA00044878"/>
    </source>
</evidence>
<evidence type="ECO:0000256" key="12">
    <source>
        <dbReference type="ARBA" id="ARBA00044891"/>
    </source>
</evidence>
<comment type="subcellular location">
    <subcellularLocation>
        <location evidence="1">Lysosome membrane</location>
        <topology evidence="1">Multi-pass membrane protein</topology>
    </subcellularLocation>
</comment>
<evidence type="ECO:0000256" key="21">
    <source>
        <dbReference type="ARBA" id="ARBA00044985"/>
    </source>
</evidence>
<evidence type="ECO:0000256" key="26">
    <source>
        <dbReference type="SAM" id="MobiDB-lite"/>
    </source>
</evidence>
<comment type="catalytic activity">
    <reaction evidence="18">
        <text>L-histidyl-L-alpha-amino acid(out) = L-histidyl-L-alpha-amino acid(in)</text>
        <dbReference type="Rhea" id="RHEA:79379"/>
        <dbReference type="ChEBI" id="CHEBI:229964"/>
    </reaction>
</comment>
<feature type="transmembrane region" description="Helical" evidence="27">
    <location>
        <begin position="1277"/>
        <end position="1297"/>
    </location>
</feature>
<evidence type="ECO:0000256" key="25">
    <source>
        <dbReference type="SAM" id="Coils"/>
    </source>
</evidence>
<dbReference type="InParanoid" id="A0A0V0R915"/>
<evidence type="ECO:0000256" key="4">
    <source>
        <dbReference type="ARBA" id="ARBA00022692"/>
    </source>
</evidence>
<evidence type="ECO:0000256" key="22">
    <source>
        <dbReference type="ARBA" id="ARBA00045018"/>
    </source>
</evidence>
<evidence type="ECO:0000256" key="23">
    <source>
        <dbReference type="ARBA" id="ARBA00045709"/>
    </source>
</evidence>
<dbReference type="OrthoDB" id="424834at2759"/>
<evidence type="ECO:0000256" key="2">
    <source>
        <dbReference type="ARBA" id="ARBA00008335"/>
    </source>
</evidence>
<comment type="catalytic activity">
    <reaction evidence="17">
        <text>L-arginyl-glycine(out) = L-arginyl-glycine(in)</text>
        <dbReference type="Rhea" id="RHEA:79391"/>
        <dbReference type="ChEBI" id="CHEBI:229955"/>
    </reaction>
</comment>
<dbReference type="SUPFAM" id="SSF103473">
    <property type="entry name" value="MFS general substrate transporter"/>
    <property type="match status" value="1"/>
</dbReference>
<evidence type="ECO:0000256" key="11">
    <source>
        <dbReference type="ARBA" id="ARBA00044884"/>
    </source>
</evidence>
<feature type="transmembrane region" description="Helical" evidence="27">
    <location>
        <begin position="561"/>
        <end position="583"/>
    </location>
</feature>
<comment type="similarity">
    <text evidence="2">Belongs to the major facilitator superfamily.</text>
</comment>
<dbReference type="CDD" id="cd00064">
    <property type="entry name" value="FU"/>
    <property type="match status" value="1"/>
</dbReference>
<evidence type="ECO:0000256" key="10">
    <source>
        <dbReference type="ARBA" id="ARBA00044881"/>
    </source>
</evidence>
<keyword evidence="30" id="KW-1185">Reference proteome</keyword>
<dbReference type="InterPro" id="IPR036259">
    <property type="entry name" value="MFS_trans_sf"/>
</dbReference>
<dbReference type="InterPro" id="IPR006212">
    <property type="entry name" value="Furin_repeat"/>
</dbReference>
<keyword evidence="3" id="KW-0813">Transport</keyword>
<evidence type="ECO:0000256" key="19">
    <source>
        <dbReference type="ARBA" id="ARBA00044919"/>
    </source>
</evidence>
<dbReference type="SUPFAM" id="SSF57184">
    <property type="entry name" value="Growth factor receptor domain"/>
    <property type="match status" value="2"/>
</dbReference>
<evidence type="ECO:0000256" key="17">
    <source>
        <dbReference type="ARBA" id="ARBA00044903"/>
    </source>
</evidence>
<evidence type="ECO:0000256" key="8">
    <source>
        <dbReference type="ARBA" id="ARBA00044876"/>
    </source>
</evidence>
<keyword evidence="6 27" id="KW-0472">Membrane</keyword>
<proteinExistence type="inferred from homology"/>
<comment type="catalytic activity">
    <reaction evidence="12">
        <text>L-lysyl-L-alpha-amino acid(out) = L-lysyl-L-alpha-amino acid(in)</text>
        <dbReference type="Rhea" id="RHEA:79387"/>
        <dbReference type="ChEBI" id="CHEBI:229965"/>
    </reaction>
</comment>
<dbReference type="EMBL" id="LDAU01000019">
    <property type="protein sequence ID" value="KRX10794.1"/>
    <property type="molecule type" value="Genomic_DNA"/>
</dbReference>
<keyword evidence="7" id="KW-0458">Lysosome</keyword>
<evidence type="ECO:0000313" key="29">
    <source>
        <dbReference type="EMBL" id="KRX10794.1"/>
    </source>
</evidence>
<evidence type="ECO:0000259" key="28">
    <source>
        <dbReference type="PROSITE" id="PS01186"/>
    </source>
</evidence>
<comment type="catalytic activity">
    <reaction evidence="16">
        <text>L-lysyl-L-lysine(out) = L-lysyl-L-lysine(in)</text>
        <dbReference type="Rhea" id="RHEA:79403"/>
        <dbReference type="ChEBI" id="CHEBI:229956"/>
    </reaction>
</comment>
<comment type="catalytic activity">
    <reaction evidence="15">
        <text>L-arginyl-L-alpha-amino acid(out) = L-arginyl-L-alpha-amino acid(in)</text>
        <dbReference type="Rhea" id="RHEA:79371"/>
        <dbReference type="ChEBI" id="CHEBI:84315"/>
    </reaction>
</comment>
<feature type="transmembrane region" description="Helical" evidence="27">
    <location>
        <begin position="1251"/>
        <end position="1271"/>
    </location>
</feature>
<feature type="transmembrane region" description="Helical" evidence="27">
    <location>
        <begin position="1350"/>
        <end position="1375"/>
    </location>
</feature>
<keyword evidence="25" id="KW-0175">Coiled coil</keyword>
<comment type="catalytic activity">
    <reaction evidence="14">
        <text>L-aspartyl-L-lysine(out) = L-aspartyl-L-lysine(in)</text>
        <dbReference type="Rhea" id="RHEA:79411"/>
        <dbReference type="ChEBI" id="CHEBI:229953"/>
    </reaction>
</comment>
<feature type="transmembrane region" description="Helical" evidence="27">
    <location>
        <begin position="1196"/>
        <end position="1215"/>
    </location>
</feature>
<dbReference type="SMART" id="SM00181">
    <property type="entry name" value="EGF"/>
    <property type="match status" value="4"/>
</dbReference>
<protein>
    <recommendedName>
        <fullName evidence="21">Lysosomal dipeptide transporter MFSD1</fullName>
    </recommendedName>
    <alternativeName>
        <fullName evidence="22">Major facilitator superfamily domain-containing protein 1</fullName>
    </alternativeName>
</protein>
<dbReference type="PANTHER" id="PTHR23512:SF3">
    <property type="entry name" value="MAJOR FACILITATOR SUPERFAMILY DOMAIN-CONTAINING PROTEIN 1"/>
    <property type="match status" value="1"/>
</dbReference>
<dbReference type="InterPro" id="IPR011701">
    <property type="entry name" value="MFS"/>
</dbReference>
<comment type="catalytic activity">
    <reaction evidence="13">
        <text>L-alpha-aminoacyl-L-lysine(out) = L-alpha-aminoacyl-L-lysine(in)</text>
        <dbReference type="Rhea" id="RHEA:79383"/>
        <dbReference type="ChEBI" id="CHEBI:229966"/>
    </reaction>
</comment>
<name>A0A0V0R915_PSEPJ</name>
<comment type="caution">
    <text evidence="29">The sequence shown here is derived from an EMBL/GenBank/DDBJ whole genome shotgun (WGS) entry which is preliminary data.</text>
</comment>
<dbReference type="Proteomes" id="UP000054937">
    <property type="component" value="Unassembled WGS sequence"/>
</dbReference>
<gene>
    <name evidence="29" type="ORF">PPERSA_00964</name>
</gene>
<comment type="catalytic activity">
    <reaction evidence="10">
        <text>L-alpha-aminoacyl-L-arginine(out) = L-alpha-aminoacyl-L-arginine(in)</text>
        <dbReference type="Rhea" id="RHEA:79367"/>
        <dbReference type="ChEBI" id="CHEBI:229968"/>
    </reaction>
</comment>
<comment type="catalytic activity">
    <reaction evidence="11">
        <text>L-alpha-aminoacyl-L-histidine(out) = L-alpha-aminoacyl-L-histidine(in)</text>
        <dbReference type="Rhea" id="RHEA:79375"/>
        <dbReference type="ChEBI" id="CHEBI:229967"/>
    </reaction>
</comment>
<evidence type="ECO:0000256" key="20">
    <source>
        <dbReference type="ARBA" id="ARBA00044924"/>
    </source>
</evidence>
<evidence type="ECO:0000256" key="16">
    <source>
        <dbReference type="ARBA" id="ARBA00044900"/>
    </source>
</evidence>
<feature type="transmembrane region" description="Helical" evidence="27">
    <location>
        <begin position="1102"/>
        <end position="1119"/>
    </location>
</feature>
<dbReference type="Pfam" id="PF07690">
    <property type="entry name" value="MFS_1"/>
    <property type="match status" value="1"/>
</dbReference>
<evidence type="ECO:0000256" key="27">
    <source>
        <dbReference type="SAM" id="Phobius"/>
    </source>
</evidence>
<evidence type="ECO:0000256" key="7">
    <source>
        <dbReference type="ARBA" id="ARBA00023228"/>
    </source>
</evidence>
<evidence type="ECO:0000256" key="15">
    <source>
        <dbReference type="ARBA" id="ARBA00044899"/>
    </source>
</evidence>
<feature type="region of interest" description="Disordered" evidence="26">
    <location>
        <begin position="822"/>
        <end position="841"/>
    </location>
</feature>
<feature type="transmembrane region" description="Helical" evidence="27">
    <location>
        <begin position="1318"/>
        <end position="1338"/>
    </location>
</feature>
<evidence type="ECO:0000313" key="30">
    <source>
        <dbReference type="Proteomes" id="UP000054937"/>
    </source>
</evidence>
<evidence type="ECO:0000256" key="3">
    <source>
        <dbReference type="ARBA" id="ARBA00022448"/>
    </source>
</evidence>
<evidence type="ECO:0000256" key="14">
    <source>
        <dbReference type="ARBA" id="ARBA00044898"/>
    </source>
</evidence>
<comment type="catalytic activity">
    <reaction evidence="8">
        <text>L-lysyl-L-alanine(out) = L-lysyl-L-alanine(in)</text>
        <dbReference type="Rhea" id="RHEA:79399"/>
        <dbReference type="ChEBI" id="CHEBI:229954"/>
    </reaction>
</comment>
<accession>A0A0V0R915</accession>
<comment type="catalytic activity">
    <reaction evidence="9">
        <text>L-histidyl-glycine(out) = L-histidyl-glycine(in)</text>
        <dbReference type="Rhea" id="RHEA:79395"/>
        <dbReference type="ChEBI" id="CHEBI:229957"/>
    </reaction>
</comment>